<dbReference type="EMBL" id="BFEA01000537">
    <property type="protein sequence ID" value="GBG85854.1"/>
    <property type="molecule type" value="Genomic_DNA"/>
</dbReference>
<evidence type="ECO:0000313" key="10">
    <source>
        <dbReference type="EMBL" id="GBG85854.1"/>
    </source>
</evidence>
<evidence type="ECO:0000256" key="9">
    <source>
        <dbReference type="SAM" id="Phobius"/>
    </source>
</evidence>
<organism evidence="10 11">
    <name type="scientific">Chara braunii</name>
    <name type="common">Braun's stonewort</name>
    <dbReference type="NCBI Taxonomy" id="69332"/>
    <lineage>
        <taxon>Eukaryota</taxon>
        <taxon>Viridiplantae</taxon>
        <taxon>Streptophyta</taxon>
        <taxon>Charophyceae</taxon>
        <taxon>Charales</taxon>
        <taxon>Characeae</taxon>
        <taxon>Chara</taxon>
    </lineage>
</organism>
<comment type="domain">
    <text evidence="8">The C-terminus contains a calmodulin-binding domain, which binds calmodulin in a calcium-dependent fashion.</text>
</comment>
<dbReference type="Pfam" id="PF03094">
    <property type="entry name" value="Mlo"/>
    <property type="match status" value="1"/>
</dbReference>
<keyword evidence="8" id="KW-0112">Calmodulin-binding</keyword>
<dbReference type="STRING" id="69332.A0A388LU49"/>
<feature type="transmembrane region" description="Helical" evidence="9">
    <location>
        <begin position="329"/>
        <end position="352"/>
    </location>
</feature>
<evidence type="ECO:0000256" key="4">
    <source>
        <dbReference type="ARBA" id="ARBA00022821"/>
    </source>
</evidence>
<keyword evidence="6 8" id="KW-0472">Membrane</keyword>
<sequence length="484" mass="55598">MDNNIPVVAYHPPSKYGTKGKNLEETPSYRIAVVVFVFIAASLLIEHSFHHLIHYLEHQRKKGLHQAVVKVKDELMLLGLLSLILSVFSTYFASVCIKSEDDFAWYPCAEKEIDTLRKYREKTWFEKTVLPNEPDADKKESIEKFYVDPKKGLGGCKDPGYEPWITFDAANYLHYLLFVLASVLIVYASFSFLLAFVRVRRWRISELKTHEDAPKLEGMTNDERLRFAGLQDSPSLLYGVGQAGGNIFSRVIFWISCFFQMPFRSIGKRDYITLRMLFLIKHDLPMNFDFHWYIMRCMEEDFSELVGVPWPFWVFLCLLLLGDVSSANLFWWCQVVAFVLILIVATKCLAIVRTLSREATKGTGHFVATDPRPTDELFWFKKPRFLLGCIHFVVFVNSLDLAAILFHRWKFYDVHCLDLVFGMNLLGYRIALSVLTLFFSAFVALPIYAIAAQMGSEARLRVHGVDAGSGKHGHHDDHGHATHA</sequence>
<comment type="function">
    <text evidence="8">May be involved in modulation of pathogen defense and leaf cell death.</text>
</comment>
<dbReference type="InterPro" id="IPR004326">
    <property type="entry name" value="Mlo"/>
</dbReference>
<protein>
    <recommendedName>
        <fullName evidence="8">MLO-like protein</fullName>
    </recommendedName>
</protein>
<dbReference type="GO" id="GO:0005516">
    <property type="term" value="F:calmodulin binding"/>
    <property type="evidence" value="ECO:0007669"/>
    <property type="project" value="UniProtKB-KW"/>
</dbReference>
<dbReference type="GO" id="GO:0016020">
    <property type="term" value="C:membrane"/>
    <property type="evidence" value="ECO:0007669"/>
    <property type="project" value="UniProtKB-SubCell"/>
</dbReference>
<dbReference type="Proteomes" id="UP000265515">
    <property type="component" value="Unassembled WGS sequence"/>
</dbReference>
<keyword evidence="11" id="KW-1185">Reference proteome</keyword>
<dbReference type="GO" id="GO:0006952">
    <property type="term" value="P:defense response"/>
    <property type="evidence" value="ECO:0007669"/>
    <property type="project" value="UniProtKB-KW"/>
</dbReference>
<evidence type="ECO:0000256" key="7">
    <source>
        <dbReference type="ARBA" id="ARBA00023265"/>
    </source>
</evidence>
<dbReference type="AlphaFoldDB" id="A0A388LU49"/>
<proteinExistence type="inferred from homology"/>
<feature type="transmembrane region" description="Helical" evidence="9">
    <location>
        <begin position="172"/>
        <end position="197"/>
    </location>
</feature>
<evidence type="ECO:0000313" key="11">
    <source>
        <dbReference type="Proteomes" id="UP000265515"/>
    </source>
</evidence>
<dbReference type="PANTHER" id="PTHR31942:SF52">
    <property type="entry name" value="MLO-LIKE PROTEIN 1"/>
    <property type="match status" value="1"/>
</dbReference>
<evidence type="ECO:0000256" key="6">
    <source>
        <dbReference type="ARBA" id="ARBA00023136"/>
    </source>
</evidence>
<comment type="similarity">
    <text evidence="2 8">Belongs to the MLO family.</text>
</comment>
<evidence type="ECO:0000256" key="1">
    <source>
        <dbReference type="ARBA" id="ARBA00004141"/>
    </source>
</evidence>
<dbReference type="PANTHER" id="PTHR31942">
    <property type="entry name" value="MLO-LIKE PROTEIN 1"/>
    <property type="match status" value="1"/>
</dbReference>
<gene>
    <name evidence="8" type="primary">MLO</name>
    <name evidence="10" type="ORF">CBR_g40665</name>
</gene>
<dbReference type="OrthoDB" id="1388414at2759"/>
<reference evidence="10 11" key="1">
    <citation type="journal article" date="2018" name="Cell">
        <title>The Chara Genome: Secondary Complexity and Implications for Plant Terrestrialization.</title>
        <authorList>
            <person name="Nishiyama T."/>
            <person name="Sakayama H."/>
            <person name="Vries J.D."/>
            <person name="Buschmann H."/>
            <person name="Saint-Marcoux D."/>
            <person name="Ullrich K.K."/>
            <person name="Haas F.B."/>
            <person name="Vanderstraeten L."/>
            <person name="Becker D."/>
            <person name="Lang D."/>
            <person name="Vosolsobe S."/>
            <person name="Rombauts S."/>
            <person name="Wilhelmsson P.K.I."/>
            <person name="Janitza P."/>
            <person name="Kern R."/>
            <person name="Heyl A."/>
            <person name="Rumpler F."/>
            <person name="Villalobos L.I.A.C."/>
            <person name="Clay J.M."/>
            <person name="Skokan R."/>
            <person name="Toyoda A."/>
            <person name="Suzuki Y."/>
            <person name="Kagoshima H."/>
            <person name="Schijlen E."/>
            <person name="Tajeshwar N."/>
            <person name="Catarino B."/>
            <person name="Hetherington A.J."/>
            <person name="Saltykova A."/>
            <person name="Bonnot C."/>
            <person name="Breuninger H."/>
            <person name="Symeonidi A."/>
            <person name="Radhakrishnan G.V."/>
            <person name="Van Nieuwerburgh F."/>
            <person name="Deforce D."/>
            <person name="Chang C."/>
            <person name="Karol K.G."/>
            <person name="Hedrich R."/>
            <person name="Ulvskov P."/>
            <person name="Glockner G."/>
            <person name="Delwiche C.F."/>
            <person name="Petrasek J."/>
            <person name="Van de Peer Y."/>
            <person name="Friml J."/>
            <person name="Beilby M."/>
            <person name="Dolan L."/>
            <person name="Kohara Y."/>
            <person name="Sugano S."/>
            <person name="Fujiyama A."/>
            <person name="Delaux P.-M."/>
            <person name="Quint M."/>
            <person name="TheiBen G."/>
            <person name="Hagemann M."/>
            <person name="Harholt J."/>
            <person name="Dunand C."/>
            <person name="Zachgo S."/>
            <person name="Langdale J."/>
            <person name="Maumus F."/>
            <person name="Straeten D.V.D."/>
            <person name="Gould S.B."/>
            <person name="Rensing S.A."/>
        </authorList>
    </citation>
    <scope>NUCLEOTIDE SEQUENCE [LARGE SCALE GENOMIC DNA]</scope>
    <source>
        <strain evidence="10 11">S276</strain>
    </source>
</reference>
<keyword evidence="7 8" id="KW-0568">Pathogenesis-related protein</keyword>
<comment type="caution">
    <text evidence="10">The sequence shown here is derived from an EMBL/GenBank/DDBJ whole genome shotgun (WGS) entry which is preliminary data.</text>
</comment>
<feature type="transmembrane region" description="Helical" evidence="9">
    <location>
        <begin position="385"/>
        <end position="406"/>
    </location>
</feature>
<feature type="transmembrane region" description="Helical" evidence="9">
    <location>
        <begin position="74"/>
        <end position="93"/>
    </location>
</feature>
<keyword evidence="4 8" id="KW-0611">Plant defense</keyword>
<feature type="transmembrane region" description="Helical" evidence="9">
    <location>
        <begin position="426"/>
        <end position="451"/>
    </location>
</feature>
<comment type="subcellular location">
    <subcellularLocation>
        <location evidence="1 8">Membrane</location>
        <topology evidence="1 8">Multi-pass membrane protein</topology>
    </subcellularLocation>
</comment>
<dbReference type="OMA" id="KWEDEHS"/>
<dbReference type="Gramene" id="GBG85854">
    <property type="protein sequence ID" value="GBG85854"/>
    <property type="gene ID" value="CBR_g40665"/>
</dbReference>
<feature type="transmembrane region" description="Helical" evidence="9">
    <location>
        <begin position="31"/>
        <end position="53"/>
    </location>
</feature>
<feature type="transmembrane region" description="Helical" evidence="9">
    <location>
        <begin position="305"/>
        <end position="323"/>
    </location>
</feature>
<evidence type="ECO:0000256" key="8">
    <source>
        <dbReference type="RuleBase" id="RU280816"/>
    </source>
</evidence>
<name>A0A388LU49_CHABU</name>
<evidence type="ECO:0000256" key="2">
    <source>
        <dbReference type="ARBA" id="ARBA00006574"/>
    </source>
</evidence>
<evidence type="ECO:0000256" key="3">
    <source>
        <dbReference type="ARBA" id="ARBA00022692"/>
    </source>
</evidence>
<keyword evidence="3 8" id="KW-0812">Transmembrane</keyword>
<keyword evidence="5 8" id="KW-1133">Transmembrane helix</keyword>
<accession>A0A388LU49</accession>
<evidence type="ECO:0000256" key="5">
    <source>
        <dbReference type="ARBA" id="ARBA00022989"/>
    </source>
</evidence>